<evidence type="ECO:0000256" key="7">
    <source>
        <dbReference type="SAM" id="Phobius"/>
    </source>
</evidence>
<dbReference type="GO" id="GO:0044874">
    <property type="term" value="P:lipoprotein localization to outer membrane"/>
    <property type="evidence" value="ECO:0007669"/>
    <property type="project" value="TreeGrafter"/>
</dbReference>
<keyword evidence="6 7" id="KW-0472">Membrane</keyword>
<evidence type="ECO:0000259" key="8">
    <source>
        <dbReference type="Pfam" id="PF02687"/>
    </source>
</evidence>
<feature type="transmembrane region" description="Helical" evidence="7">
    <location>
        <begin position="350"/>
        <end position="368"/>
    </location>
</feature>
<dbReference type="EMBL" id="SUMG01000001">
    <property type="protein sequence ID" value="NBG86974.1"/>
    <property type="molecule type" value="Genomic_DNA"/>
</dbReference>
<dbReference type="RefSeq" id="WP_160718281.1">
    <property type="nucleotide sequence ID" value="NZ_SUMG01000001.1"/>
</dbReference>
<dbReference type="Proteomes" id="UP000449710">
    <property type="component" value="Unassembled WGS sequence"/>
</dbReference>
<dbReference type="Pfam" id="PF02687">
    <property type="entry name" value="FtsX"/>
    <property type="match status" value="1"/>
</dbReference>
<keyword evidence="4 7" id="KW-0812">Transmembrane</keyword>
<feature type="domain" description="ABC3 transporter permease C-terminal" evidence="8">
    <location>
        <begin position="258"/>
        <end position="378"/>
    </location>
</feature>
<feature type="transmembrane region" description="Helical" evidence="7">
    <location>
        <begin position="257"/>
        <end position="280"/>
    </location>
</feature>
<feature type="domain" description="MacB-like periplasmic core" evidence="9">
    <location>
        <begin position="19"/>
        <end position="227"/>
    </location>
</feature>
<comment type="subcellular location">
    <subcellularLocation>
        <location evidence="1">Cell membrane</location>
        <topology evidence="1">Multi-pass membrane protein</topology>
    </subcellularLocation>
</comment>
<evidence type="ECO:0000256" key="2">
    <source>
        <dbReference type="ARBA" id="ARBA00005236"/>
    </source>
</evidence>
<evidence type="ECO:0000313" key="11">
    <source>
        <dbReference type="Proteomes" id="UP000449710"/>
    </source>
</evidence>
<keyword evidence="11" id="KW-1185">Reference proteome</keyword>
<accession>A0AA43XII4</accession>
<feature type="transmembrane region" description="Helical" evidence="7">
    <location>
        <begin position="20"/>
        <end position="40"/>
    </location>
</feature>
<evidence type="ECO:0000256" key="6">
    <source>
        <dbReference type="ARBA" id="ARBA00023136"/>
    </source>
</evidence>
<comment type="caution">
    <text evidence="10">The sequence shown here is derived from an EMBL/GenBank/DDBJ whole genome shotgun (WGS) entry which is preliminary data.</text>
</comment>
<evidence type="ECO:0000256" key="4">
    <source>
        <dbReference type="ARBA" id="ARBA00022692"/>
    </source>
</evidence>
<dbReference type="AlphaFoldDB" id="A0AA43XII4"/>
<sequence>MKFPLKIAWRFLKAGKGQTLLILAGIAIGISVQVFIGLLIQGLQISLVDSTIGNSSQVTIEAKENNGEIFGYEEKEEDIRREIDGLEEISPTLTLPAFISLEEEQESAVVRGFDFEKAEGIYGFEEKITEGSLPLQSGEVMVGVGLAENLDLAIGDSLEVFNFQGDQGEVKITGLFDIGVTDLNDSWLVSGLGTAQELFQRPDSITGIEIQVEEVFDADIIGEDIQALLGEDVQVSNWKDANQDLLSGLQGQDISSIMIQIFVVIAVVLGISSVLAISVLQRSKQIGILKAMGVNDRSASLIFLFQGLILGIMGGLIGIGLGLALSYSFMIFATNPDGSPVVEIVMNYNFIALSFAIAVVASTLAALIPAKKSSKLQPIEVIRNG</sequence>
<organism evidence="10 11">
    <name type="scientific">Isachenkonia alkalipeptolytica</name>
    <dbReference type="NCBI Taxonomy" id="2565777"/>
    <lineage>
        <taxon>Bacteria</taxon>
        <taxon>Bacillati</taxon>
        <taxon>Bacillota</taxon>
        <taxon>Clostridia</taxon>
        <taxon>Eubacteriales</taxon>
        <taxon>Clostridiaceae</taxon>
        <taxon>Isachenkonia</taxon>
    </lineage>
</organism>
<dbReference type="Pfam" id="PF12704">
    <property type="entry name" value="MacB_PCD"/>
    <property type="match status" value="1"/>
</dbReference>
<dbReference type="PANTHER" id="PTHR30489">
    <property type="entry name" value="LIPOPROTEIN-RELEASING SYSTEM TRANSMEMBRANE PROTEIN LOLE"/>
    <property type="match status" value="1"/>
</dbReference>
<evidence type="ECO:0000259" key="9">
    <source>
        <dbReference type="Pfam" id="PF12704"/>
    </source>
</evidence>
<name>A0AA43XII4_9CLOT</name>
<feature type="transmembrane region" description="Helical" evidence="7">
    <location>
        <begin position="301"/>
        <end position="330"/>
    </location>
</feature>
<proteinExistence type="inferred from homology"/>
<evidence type="ECO:0000256" key="5">
    <source>
        <dbReference type="ARBA" id="ARBA00022989"/>
    </source>
</evidence>
<evidence type="ECO:0000313" key="10">
    <source>
        <dbReference type="EMBL" id="NBG86974.1"/>
    </source>
</evidence>
<dbReference type="PANTHER" id="PTHR30489:SF0">
    <property type="entry name" value="LIPOPROTEIN-RELEASING SYSTEM TRANSMEMBRANE PROTEIN LOLE"/>
    <property type="match status" value="1"/>
</dbReference>
<dbReference type="InterPro" id="IPR051447">
    <property type="entry name" value="Lipoprotein-release_system"/>
</dbReference>
<gene>
    <name evidence="10" type="ORF">ISALK_00530</name>
</gene>
<comment type="similarity">
    <text evidence="2">Belongs to the ABC-4 integral membrane protein family. LolC/E subfamily.</text>
</comment>
<dbReference type="InterPro" id="IPR003838">
    <property type="entry name" value="ABC3_permease_C"/>
</dbReference>
<dbReference type="GO" id="GO:0098797">
    <property type="term" value="C:plasma membrane protein complex"/>
    <property type="evidence" value="ECO:0007669"/>
    <property type="project" value="TreeGrafter"/>
</dbReference>
<protein>
    <submittedName>
        <fullName evidence="10">ABC transporter permease</fullName>
    </submittedName>
</protein>
<keyword evidence="5 7" id="KW-1133">Transmembrane helix</keyword>
<reference evidence="10 11" key="1">
    <citation type="submission" date="2019-04" db="EMBL/GenBank/DDBJ databases">
        <title>Isachenkonia alkalipeptolytica gen. nov. sp. nov. a new anaerobic, alkiliphilic organothrophic bacterium capable to reduce synthesized ferrihydrite isolated from a soda lake.</title>
        <authorList>
            <person name="Toshchakov S.V."/>
            <person name="Zavarzina D.G."/>
            <person name="Zhilina T.N."/>
            <person name="Kostrikina N.A."/>
            <person name="Kublanov I.V."/>
        </authorList>
    </citation>
    <scope>NUCLEOTIDE SEQUENCE [LARGE SCALE GENOMIC DNA]</scope>
    <source>
        <strain evidence="10 11">Z-1701</strain>
    </source>
</reference>
<dbReference type="InterPro" id="IPR025857">
    <property type="entry name" value="MacB_PCD"/>
</dbReference>
<keyword evidence="3" id="KW-1003">Cell membrane</keyword>
<evidence type="ECO:0000256" key="1">
    <source>
        <dbReference type="ARBA" id="ARBA00004651"/>
    </source>
</evidence>
<evidence type="ECO:0000256" key="3">
    <source>
        <dbReference type="ARBA" id="ARBA00022475"/>
    </source>
</evidence>